<dbReference type="AlphaFoldDB" id="A0A669EEZ7"/>
<dbReference type="InterPro" id="IPR013783">
    <property type="entry name" value="Ig-like_fold"/>
</dbReference>
<dbReference type="InterPro" id="IPR036179">
    <property type="entry name" value="Ig-like_dom_sf"/>
</dbReference>
<dbReference type="GeneTree" id="ENSGT00990000203863"/>
<reference evidence="4" key="1">
    <citation type="submission" date="2012-01" db="EMBL/GenBank/DDBJ databases">
        <title>The Genome Sequence of Oreochromis niloticus (Nile Tilapia).</title>
        <authorList>
            <consortium name="Broad Institute Genome Assembly Team"/>
            <consortium name="Broad Institute Sequencing Platform"/>
            <person name="Di Palma F."/>
            <person name="Johnson J."/>
            <person name="Lander E.S."/>
            <person name="Lindblad-Toh K."/>
        </authorList>
    </citation>
    <scope>NUCLEOTIDE SEQUENCE [LARGE SCALE GENOMIC DNA]</scope>
</reference>
<dbReference type="InParanoid" id="A0A669EEZ7"/>
<dbReference type="SUPFAM" id="SSF48726">
    <property type="entry name" value="Immunoglobulin"/>
    <property type="match status" value="1"/>
</dbReference>
<dbReference type="Gene3D" id="2.60.40.10">
    <property type="entry name" value="Immunoglobulins"/>
    <property type="match status" value="1"/>
</dbReference>
<accession>A0A669EEZ7</accession>
<dbReference type="InterPro" id="IPR007110">
    <property type="entry name" value="Ig-like_dom"/>
</dbReference>
<sequence>ALTIVILSCMVSPQNPSISFNWFKTPLPALLPEPPPTITPVPTLTDAVLTLEPNWSSFVIEEFVTFKCDMNEGEDTDWEYKINKDGREFSPYNTHKDYTLEISSKGDSGEYQCSGRKKSSHDTRNSNTVSITVLGKDPGFLFQKES</sequence>
<dbReference type="Pfam" id="PF13895">
    <property type="entry name" value="Ig_2"/>
    <property type="match status" value="1"/>
</dbReference>
<feature type="region of interest" description="Disordered" evidence="1">
    <location>
        <begin position="105"/>
        <end position="129"/>
    </location>
</feature>
<name>A0A669EEZ7_ORENI</name>
<dbReference type="Ensembl" id="ENSONIT00000070536.1">
    <property type="protein sequence ID" value="ENSONIP00000069602.1"/>
    <property type="gene ID" value="ENSONIG00000042577.1"/>
</dbReference>
<evidence type="ECO:0000313" key="3">
    <source>
        <dbReference type="Ensembl" id="ENSONIP00000069602.1"/>
    </source>
</evidence>
<keyword evidence="4" id="KW-1185">Reference proteome</keyword>
<dbReference type="OMA" id="SPYNTHK"/>
<dbReference type="Proteomes" id="UP000005207">
    <property type="component" value="Linkage group LG3"/>
</dbReference>
<reference evidence="3" key="2">
    <citation type="submission" date="2025-08" db="UniProtKB">
        <authorList>
            <consortium name="Ensembl"/>
        </authorList>
    </citation>
    <scope>IDENTIFICATION</scope>
</reference>
<evidence type="ECO:0000256" key="1">
    <source>
        <dbReference type="SAM" id="MobiDB-lite"/>
    </source>
</evidence>
<dbReference type="PROSITE" id="PS50835">
    <property type="entry name" value="IG_LIKE"/>
    <property type="match status" value="1"/>
</dbReference>
<protein>
    <recommendedName>
        <fullName evidence="2">Ig-like domain-containing protein</fullName>
    </recommendedName>
</protein>
<evidence type="ECO:0000313" key="4">
    <source>
        <dbReference type="Proteomes" id="UP000005207"/>
    </source>
</evidence>
<evidence type="ECO:0000259" key="2">
    <source>
        <dbReference type="PROSITE" id="PS50835"/>
    </source>
</evidence>
<reference evidence="3" key="3">
    <citation type="submission" date="2025-09" db="UniProtKB">
        <authorList>
            <consortium name="Ensembl"/>
        </authorList>
    </citation>
    <scope>IDENTIFICATION</scope>
</reference>
<organism evidence="3 4">
    <name type="scientific">Oreochromis niloticus</name>
    <name type="common">Nile tilapia</name>
    <name type="synonym">Tilapia nilotica</name>
    <dbReference type="NCBI Taxonomy" id="8128"/>
    <lineage>
        <taxon>Eukaryota</taxon>
        <taxon>Metazoa</taxon>
        <taxon>Chordata</taxon>
        <taxon>Craniata</taxon>
        <taxon>Vertebrata</taxon>
        <taxon>Euteleostomi</taxon>
        <taxon>Actinopterygii</taxon>
        <taxon>Neopterygii</taxon>
        <taxon>Teleostei</taxon>
        <taxon>Neoteleostei</taxon>
        <taxon>Acanthomorphata</taxon>
        <taxon>Ovalentaria</taxon>
        <taxon>Cichlomorphae</taxon>
        <taxon>Cichliformes</taxon>
        <taxon>Cichlidae</taxon>
        <taxon>African cichlids</taxon>
        <taxon>Pseudocrenilabrinae</taxon>
        <taxon>Oreochromini</taxon>
        <taxon>Oreochromis</taxon>
    </lineage>
</organism>
<feature type="domain" description="Ig-like" evidence="2">
    <location>
        <begin position="1"/>
        <end position="130"/>
    </location>
</feature>
<proteinExistence type="predicted"/>